<dbReference type="RefSeq" id="WP_153760977.1">
    <property type="nucleotide sequence ID" value="NZ_CP045851.1"/>
</dbReference>
<evidence type="ECO:0000313" key="4">
    <source>
        <dbReference type="Proteomes" id="UP000334019"/>
    </source>
</evidence>
<dbReference type="InterPro" id="IPR003795">
    <property type="entry name" value="DUF192"/>
</dbReference>
<evidence type="ECO:0008006" key="5">
    <source>
        <dbReference type="Google" id="ProtNLM"/>
    </source>
</evidence>
<feature type="signal peptide" evidence="2">
    <location>
        <begin position="1"/>
        <end position="30"/>
    </location>
</feature>
<proteinExistence type="predicted"/>
<dbReference type="PROSITE" id="PS51257">
    <property type="entry name" value="PROKAR_LIPOPROTEIN"/>
    <property type="match status" value="1"/>
</dbReference>
<keyword evidence="4" id="KW-1185">Reference proteome</keyword>
<dbReference type="EMBL" id="CP045851">
    <property type="protein sequence ID" value="QGG96875.1"/>
    <property type="molecule type" value="Genomic_DNA"/>
</dbReference>
<feature type="chain" id="PRO_5024454978" description="DUF192 domain-containing protein" evidence="2">
    <location>
        <begin position="31"/>
        <end position="210"/>
    </location>
</feature>
<evidence type="ECO:0000256" key="2">
    <source>
        <dbReference type="SAM" id="SignalP"/>
    </source>
</evidence>
<dbReference type="Proteomes" id="UP000334019">
    <property type="component" value="Chromosome"/>
</dbReference>
<name>A0A5Q2RUI1_9ACTN</name>
<keyword evidence="2" id="KW-0732">Signal</keyword>
<gene>
    <name evidence="3" type="ORF">GH723_18205</name>
</gene>
<organism evidence="3 4">
    <name type="scientific">Actinomarinicola tropica</name>
    <dbReference type="NCBI Taxonomy" id="2789776"/>
    <lineage>
        <taxon>Bacteria</taxon>
        <taxon>Bacillati</taxon>
        <taxon>Actinomycetota</taxon>
        <taxon>Acidimicrobiia</taxon>
        <taxon>Acidimicrobiales</taxon>
        <taxon>Iamiaceae</taxon>
        <taxon>Actinomarinicola</taxon>
    </lineage>
</organism>
<dbReference type="InterPro" id="IPR038695">
    <property type="entry name" value="Saro_0823-like_sf"/>
</dbReference>
<feature type="region of interest" description="Disordered" evidence="1">
    <location>
        <begin position="54"/>
        <end position="75"/>
    </location>
</feature>
<reference evidence="3 4" key="1">
    <citation type="submission" date="2019-11" db="EMBL/GenBank/DDBJ databases">
        <authorList>
            <person name="He Y."/>
        </authorList>
    </citation>
    <scope>NUCLEOTIDE SEQUENCE [LARGE SCALE GENOMIC DNA]</scope>
    <source>
        <strain evidence="3 4">SCSIO 58843</strain>
    </source>
</reference>
<evidence type="ECO:0000256" key="1">
    <source>
        <dbReference type="SAM" id="MobiDB-lite"/>
    </source>
</evidence>
<dbReference type="AlphaFoldDB" id="A0A5Q2RUI1"/>
<dbReference type="KEGG" id="atq:GH723_18205"/>
<dbReference type="Pfam" id="PF02643">
    <property type="entry name" value="DUF192"/>
    <property type="match status" value="1"/>
</dbReference>
<evidence type="ECO:0000313" key="3">
    <source>
        <dbReference type="EMBL" id="QGG96875.1"/>
    </source>
</evidence>
<sequence>MRCPPLPRRRRRAGAAALLLAVALLGAACADPVDEPGDAGGPSTTTAVTTDDAAPVEAPSDGAAPDCPAPEGPLGRFGRDAITVVGPDGGRVERCVLVADDGGLRSQGMMGVTDLDGFDGMVFAYAGTSSGGYWMRDTPMPLTIAWIGVDGRVVATADMEPCLDRGADCPSYEPGAEYRWAIEVPQGQLEAFGLGAGGRVDPASMPEGRS</sequence>
<dbReference type="Gene3D" id="2.60.120.1140">
    <property type="entry name" value="Protein of unknown function DUF192"/>
    <property type="match status" value="1"/>
</dbReference>
<accession>A0A5Q2RUI1</accession>
<protein>
    <recommendedName>
        <fullName evidence="5">DUF192 domain-containing protein</fullName>
    </recommendedName>
</protein>
<dbReference type="PANTHER" id="PTHR37953:SF1">
    <property type="entry name" value="UPF0127 PROTEIN MJ1496"/>
    <property type="match status" value="1"/>
</dbReference>
<dbReference type="PANTHER" id="PTHR37953">
    <property type="entry name" value="UPF0127 PROTEIN MJ1496"/>
    <property type="match status" value="1"/>
</dbReference>